<sequence length="162" mass="17899">MQAFIVGTVASWVGLELNAKKCATLAMRRSEAVKAVTANQGQPIQAMQAADAYQHLGVPGLYVNQTPEDAIKSMPQDLAAVKDSLLAPWQKLDAVRTFILPQAQFVLQATRIQKTAFQDQDKATKSAAKQFLHLPDRASNEIIYIPCRSARDPPERLRMSHN</sequence>
<name>A0A6P8ZC06_THRPL</name>
<proteinExistence type="predicted"/>
<dbReference type="AlphaFoldDB" id="A0A6P8ZC06"/>
<dbReference type="InParanoid" id="A0A6P8ZC06"/>
<gene>
    <name evidence="2" type="primary">LOC117647907</name>
</gene>
<organism evidence="2">
    <name type="scientific">Thrips palmi</name>
    <name type="common">Melon thrips</name>
    <dbReference type="NCBI Taxonomy" id="161013"/>
    <lineage>
        <taxon>Eukaryota</taxon>
        <taxon>Metazoa</taxon>
        <taxon>Ecdysozoa</taxon>
        <taxon>Arthropoda</taxon>
        <taxon>Hexapoda</taxon>
        <taxon>Insecta</taxon>
        <taxon>Pterygota</taxon>
        <taxon>Neoptera</taxon>
        <taxon>Paraneoptera</taxon>
        <taxon>Thysanoptera</taxon>
        <taxon>Terebrantia</taxon>
        <taxon>Thripoidea</taxon>
        <taxon>Thripidae</taxon>
        <taxon>Thrips</taxon>
    </lineage>
</organism>
<protein>
    <submittedName>
        <fullName evidence="2">Uncharacterized protein T26G10.4-like</fullName>
    </submittedName>
</protein>
<accession>A0A6P8ZC06</accession>
<dbReference type="RefSeq" id="XP_034245772.1">
    <property type="nucleotide sequence ID" value="XM_034389881.1"/>
</dbReference>
<dbReference type="OrthoDB" id="8195432at2759"/>
<evidence type="ECO:0000313" key="1">
    <source>
        <dbReference type="Proteomes" id="UP000515158"/>
    </source>
</evidence>
<evidence type="ECO:0000313" key="2">
    <source>
        <dbReference type="RefSeq" id="XP_034245772.1"/>
    </source>
</evidence>
<dbReference type="GeneID" id="117647907"/>
<keyword evidence="1" id="KW-1185">Reference proteome</keyword>
<dbReference type="KEGG" id="tpal:117647907"/>
<reference evidence="2" key="1">
    <citation type="submission" date="2025-08" db="UniProtKB">
        <authorList>
            <consortium name="RefSeq"/>
        </authorList>
    </citation>
    <scope>IDENTIFICATION</scope>
    <source>
        <tissue evidence="2">Total insect</tissue>
    </source>
</reference>
<dbReference type="Proteomes" id="UP000515158">
    <property type="component" value="Unplaced"/>
</dbReference>